<comment type="caution">
    <text evidence="8">The sequence shown here is derived from an EMBL/GenBank/DDBJ whole genome shotgun (WGS) entry which is preliminary data.</text>
</comment>
<feature type="transmembrane region" description="Helical" evidence="6">
    <location>
        <begin position="99"/>
        <end position="121"/>
    </location>
</feature>
<evidence type="ECO:0000313" key="9">
    <source>
        <dbReference type="Proteomes" id="UP001500556"/>
    </source>
</evidence>
<sequence length="395" mass="42135">MSPATSPLGRARALVARTRSPRPPTADDLARAADRSRREARARTARLASRIAFIVQCGLGAAVAWLVATDVLGHARPFFAPVTAIVCLGMSYGQRLRRVGEVMSGVAVGVFVGDAFVHFFGSGAWQIVVVVVISMSVAALLGAGMLLTTQAGVQSVIVTTLVAGPGQGFTRWLDAVVGGSVALLFTLVAPAAPLRRPRQQAALVVEEISAILTDTVRAVREKDSDLASATLARARDSEGMLTEARALSAEGIAVVRLSPLRRRHLPGVQAIADLLEPLDRAIRNLRVLVRRAAIAVWRDEPVPSAYLRLLEALAETTTDIARELSERRLPTHARVGLHRIGEASAVIDPSSGLSGEVMRAQIRSMVVDLLMLTGMPLDEAREMVPESMTHTPEDG</sequence>
<feature type="transmembrane region" description="Helical" evidence="6">
    <location>
        <begin position="127"/>
        <end position="148"/>
    </location>
</feature>
<protein>
    <submittedName>
        <fullName evidence="8">Aromatic acid exporter family protein</fullName>
    </submittedName>
</protein>
<evidence type="ECO:0000259" key="7">
    <source>
        <dbReference type="Pfam" id="PF13515"/>
    </source>
</evidence>
<feature type="region of interest" description="Disordered" evidence="5">
    <location>
        <begin position="1"/>
        <end position="35"/>
    </location>
</feature>
<feature type="transmembrane region" description="Helical" evidence="6">
    <location>
        <begin position="47"/>
        <end position="68"/>
    </location>
</feature>
<dbReference type="Proteomes" id="UP001500556">
    <property type="component" value="Unassembled WGS sequence"/>
</dbReference>
<evidence type="ECO:0000256" key="5">
    <source>
        <dbReference type="SAM" id="MobiDB-lite"/>
    </source>
</evidence>
<gene>
    <name evidence="8" type="ORF">GCM10025782_33280</name>
</gene>
<feature type="domain" description="Integral membrane bound transporter" evidence="7">
    <location>
        <begin position="64"/>
        <end position="185"/>
    </location>
</feature>
<evidence type="ECO:0000313" key="8">
    <source>
        <dbReference type="EMBL" id="GAA4731451.1"/>
    </source>
</evidence>
<keyword evidence="3 6" id="KW-1133">Transmembrane helix</keyword>
<name>A0ABP8YMB7_9MICO</name>
<dbReference type="RefSeq" id="WP_345504975.1">
    <property type="nucleotide sequence ID" value="NZ_BAABLO010000012.1"/>
</dbReference>
<keyword evidence="4 6" id="KW-0472">Membrane</keyword>
<proteinExistence type="predicted"/>
<dbReference type="EMBL" id="BAABLO010000012">
    <property type="protein sequence ID" value="GAA4731451.1"/>
    <property type="molecule type" value="Genomic_DNA"/>
</dbReference>
<accession>A0ABP8YMB7</accession>
<feature type="transmembrane region" description="Helical" evidence="6">
    <location>
        <begin position="169"/>
        <end position="192"/>
    </location>
</feature>
<feature type="transmembrane region" description="Helical" evidence="6">
    <location>
        <begin position="74"/>
        <end position="92"/>
    </location>
</feature>
<keyword evidence="2 6" id="KW-0812">Transmembrane</keyword>
<comment type="subcellular location">
    <subcellularLocation>
        <location evidence="1">Membrane</location>
        <topology evidence="1">Multi-pass membrane protein</topology>
    </subcellularLocation>
</comment>
<evidence type="ECO:0000256" key="6">
    <source>
        <dbReference type="SAM" id="Phobius"/>
    </source>
</evidence>
<keyword evidence="9" id="KW-1185">Reference proteome</keyword>
<dbReference type="InterPro" id="IPR049453">
    <property type="entry name" value="Memb_transporter_dom"/>
</dbReference>
<evidence type="ECO:0000256" key="4">
    <source>
        <dbReference type="ARBA" id="ARBA00023136"/>
    </source>
</evidence>
<evidence type="ECO:0000256" key="3">
    <source>
        <dbReference type="ARBA" id="ARBA00022989"/>
    </source>
</evidence>
<evidence type="ECO:0000256" key="2">
    <source>
        <dbReference type="ARBA" id="ARBA00022692"/>
    </source>
</evidence>
<evidence type="ECO:0000256" key="1">
    <source>
        <dbReference type="ARBA" id="ARBA00004141"/>
    </source>
</evidence>
<organism evidence="8 9">
    <name type="scientific">Pedococcus ginsenosidimutans</name>
    <dbReference type="NCBI Taxonomy" id="490570"/>
    <lineage>
        <taxon>Bacteria</taxon>
        <taxon>Bacillati</taxon>
        <taxon>Actinomycetota</taxon>
        <taxon>Actinomycetes</taxon>
        <taxon>Micrococcales</taxon>
        <taxon>Intrasporangiaceae</taxon>
        <taxon>Pedococcus</taxon>
    </lineage>
</organism>
<reference evidence="9" key="1">
    <citation type="journal article" date="2019" name="Int. J. Syst. Evol. Microbiol.">
        <title>The Global Catalogue of Microorganisms (GCM) 10K type strain sequencing project: providing services to taxonomists for standard genome sequencing and annotation.</title>
        <authorList>
            <consortium name="The Broad Institute Genomics Platform"/>
            <consortium name="The Broad Institute Genome Sequencing Center for Infectious Disease"/>
            <person name="Wu L."/>
            <person name="Ma J."/>
        </authorList>
    </citation>
    <scope>NUCLEOTIDE SEQUENCE [LARGE SCALE GENOMIC DNA]</scope>
    <source>
        <strain evidence="9">JCM 18961</strain>
    </source>
</reference>
<dbReference type="Pfam" id="PF13515">
    <property type="entry name" value="FUSC_2"/>
    <property type="match status" value="1"/>
</dbReference>